<feature type="transmembrane region" description="Helical" evidence="1">
    <location>
        <begin position="7"/>
        <end position="26"/>
    </location>
</feature>
<name>A0AA39Y0V6_9PEZI</name>
<gene>
    <name evidence="2" type="ORF">B0T16DRAFT_191012</name>
</gene>
<keyword evidence="1" id="KW-0472">Membrane</keyword>
<proteinExistence type="predicted"/>
<dbReference type="Proteomes" id="UP001174936">
    <property type="component" value="Unassembled WGS sequence"/>
</dbReference>
<feature type="transmembrane region" description="Helical" evidence="1">
    <location>
        <begin position="65"/>
        <end position="87"/>
    </location>
</feature>
<feature type="transmembrane region" description="Helical" evidence="1">
    <location>
        <begin position="32"/>
        <end position="53"/>
    </location>
</feature>
<sequence>MCDIQVLTGLGILTSGYIGLSCYVSAYHWQLVVYLAWLSNLTHVACPTVLRGYLDRHRRERNTRLFFMTVLWVAIFPAMMLTAFFNWTAEEPTAAEPASNARCFFQPSVGLALYERARNNSRDDMDHHHRTFSDTLALDSAILSSILLFFGYFMRFTKLVRLRSEGFRARFINRPEIRVVISPSSRGC</sequence>
<keyword evidence="3" id="KW-1185">Reference proteome</keyword>
<organism evidence="2 3">
    <name type="scientific">Cercophora newfieldiana</name>
    <dbReference type="NCBI Taxonomy" id="92897"/>
    <lineage>
        <taxon>Eukaryota</taxon>
        <taxon>Fungi</taxon>
        <taxon>Dikarya</taxon>
        <taxon>Ascomycota</taxon>
        <taxon>Pezizomycotina</taxon>
        <taxon>Sordariomycetes</taxon>
        <taxon>Sordariomycetidae</taxon>
        <taxon>Sordariales</taxon>
        <taxon>Lasiosphaeriaceae</taxon>
        <taxon>Cercophora</taxon>
    </lineage>
</organism>
<dbReference type="AlphaFoldDB" id="A0AA39Y0V6"/>
<accession>A0AA39Y0V6</accession>
<dbReference type="EMBL" id="JAULSV010000005">
    <property type="protein sequence ID" value="KAK0643933.1"/>
    <property type="molecule type" value="Genomic_DNA"/>
</dbReference>
<reference evidence="2" key="1">
    <citation type="submission" date="2023-06" db="EMBL/GenBank/DDBJ databases">
        <title>Genome-scale phylogeny and comparative genomics of the fungal order Sordariales.</title>
        <authorList>
            <consortium name="Lawrence Berkeley National Laboratory"/>
            <person name="Hensen N."/>
            <person name="Bonometti L."/>
            <person name="Westerberg I."/>
            <person name="Brannstrom I.O."/>
            <person name="Guillou S."/>
            <person name="Cros-Aarteil S."/>
            <person name="Calhoun S."/>
            <person name="Haridas S."/>
            <person name="Kuo A."/>
            <person name="Mondo S."/>
            <person name="Pangilinan J."/>
            <person name="Riley R."/>
            <person name="Labutti K."/>
            <person name="Andreopoulos B."/>
            <person name="Lipzen A."/>
            <person name="Chen C."/>
            <person name="Yanf M."/>
            <person name="Daum C."/>
            <person name="Ng V."/>
            <person name="Clum A."/>
            <person name="Steindorff A."/>
            <person name="Ohm R."/>
            <person name="Martin F."/>
            <person name="Silar P."/>
            <person name="Natvig D."/>
            <person name="Lalanne C."/>
            <person name="Gautier V."/>
            <person name="Ament-Velasquez S.L."/>
            <person name="Kruys A."/>
            <person name="Hutchinson M.I."/>
            <person name="Powell A.J."/>
            <person name="Barry K."/>
            <person name="Miller A.N."/>
            <person name="Grigoriev I.V."/>
            <person name="Debuchy R."/>
            <person name="Gladieux P."/>
            <person name="Thoren M.H."/>
            <person name="Johannesson H."/>
        </authorList>
    </citation>
    <scope>NUCLEOTIDE SEQUENCE</scope>
    <source>
        <strain evidence="2">SMH2532-1</strain>
    </source>
</reference>
<evidence type="ECO:0000256" key="1">
    <source>
        <dbReference type="SAM" id="Phobius"/>
    </source>
</evidence>
<keyword evidence="1" id="KW-0812">Transmembrane</keyword>
<feature type="transmembrane region" description="Helical" evidence="1">
    <location>
        <begin position="135"/>
        <end position="154"/>
    </location>
</feature>
<evidence type="ECO:0000313" key="3">
    <source>
        <dbReference type="Proteomes" id="UP001174936"/>
    </source>
</evidence>
<keyword evidence="1" id="KW-1133">Transmembrane helix</keyword>
<protein>
    <submittedName>
        <fullName evidence="2">Uncharacterized protein</fullName>
    </submittedName>
</protein>
<evidence type="ECO:0000313" key="2">
    <source>
        <dbReference type="EMBL" id="KAK0643933.1"/>
    </source>
</evidence>
<comment type="caution">
    <text evidence="2">The sequence shown here is derived from an EMBL/GenBank/DDBJ whole genome shotgun (WGS) entry which is preliminary data.</text>
</comment>